<feature type="transmembrane region" description="Helical" evidence="4">
    <location>
        <begin position="200"/>
        <end position="223"/>
    </location>
</feature>
<keyword evidence="4" id="KW-0812">Transmembrane</keyword>
<protein>
    <recommendedName>
        <fullName evidence="7">Major facilitator superfamily (MFS) profile domain-containing protein</fullName>
    </recommendedName>
</protein>
<dbReference type="OrthoDB" id="6509908at2759"/>
<evidence type="ECO:0008006" key="7">
    <source>
        <dbReference type="Google" id="ProtNLM"/>
    </source>
</evidence>
<feature type="compositionally biased region" description="Polar residues" evidence="3">
    <location>
        <begin position="29"/>
        <end position="40"/>
    </location>
</feature>
<dbReference type="SUPFAM" id="SSF103473">
    <property type="entry name" value="MFS general substrate transporter"/>
    <property type="match status" value="1"/>
</dbReference>
<accession>A0A8H3IUH8</accession>
<dbReference type="Proteomes" id="UP000664534">
    <property type="component" value="Unassembled WGS sequence"/>
</dbReference>
<comment type="similarity">
    <text evidence="2">Belongs to the major facilitator superfamily. Monocarboxylate porter (TC 2.A.1.13) family.</text>
</comment>
<dbReference type="InterPro" id="IPR011701">
    <property type="entry name" value="MFS"/>
</dbReference>
<evidence type="ECO:0000256" key="3">
    <source>
        <dbReference type="SAM" id="MobiDB-lite"/>
    </source>
</evidence>
<reference evidence="5" key="1">
    <citation type="submission" date="2021-03" db="EMBL/GenBank/DDBJ databases">
        <authorList>
            <person name="Tagirdzhanova G."/>
        </authorList>
    </citation>
    <scope>NUCLEOTIDE SEQUENCE</scope>
</reference>
<evidence type="ECO:0000313" key="6">
    <source>
        <dbReference type="Proteomes" id="UP000664534"/>
    </source>
</evidence>
<evidence type="ECO:0000256" key="4">
    <source>
        <dbReference type="SAM" id="Phobius"/>
    </source>
</evidence>
<dbReference type="PANTHER" id="PTHR11360">
    <property type="entry name" value="MONOCARBOXYLATE TRANSPORTER"/>
    <property type="match status" value="1"/>
</dbReference>
<dbReference type="EMBL" id="CAJPDT010000067">
    <property type="protein sequence ID" value="CAF9932798.1"/>
    <property type="molecule type" value="Genomic_DNA"/>
</dbReference>
<keyword evidence="4" id="KW-1133">Transmembrane helix</keyword>
<feature type="transmembrane region" description="Helical" evidence="4">
    <location>
        <begin position="112"/>
        <end position="134"/>
    </location>
</feature>
<feature type="transmembrane region" description="Helical" evidence="4">
    <location>
        <begin position="76"/>
        <end position="100"/>
    </location>
</feature>
<keyword evidence="6" id="KW-1185">Reference proteome</keyword>
<comment type="subcellular location">
    <subcellularLocation>
        <location evidence="1">Membrane</location>
        <topology evidence="1">Multi-pass membrane protein</topology>
    </subcellularLocation>
</comment>
<dbReference type="PANTHER" id="PTHR11360:SF234">
    <property type="entry name" value="MFS-TYPE TRANSPORTER DBAD-RELATED"/>
    <property type="match status" value="1"/>
</dbReference>
<feature type="transmembrane region" description="Helical" evidence="4">
    <location>
        <begin position="140"/>
        <end position="161"/>
    </location>
</feature>
<feature type="compositionally biased region" description="Polar residues" evidence="3">
    <location>
        <begin position="1"/>
        <end position="18"/>
    </location>
</feature>
<feature type="transmembrane region" description="Helical" evidence="4">
    <location>
        <begin position="173"/>
        <end position="194"/>
    </location>
</feature>
<dbReference type="InterPro" id="IPR036259">
    <property type="entry name" value="MFS_trans_sf"/>
</dbReference>
<gene>
    <name evidence="5" type="ORF">IMSHALPRED_008987</name>
</gene>
<dbReference type="Gene3D" id="1.20.1250.20">
    <property type="entry name" value="MFS general substrate transporter like domains"/>
    <property type="match status" value="1"/>
</dbReference>
<evidence type="ECO:0000256" key="1">
    <source>
        <dbReference type="ARBA" id="ARBA00004141"/>
    </source>
</evidence>
<dbReference type="InterPro" id="IPR050327">
    <property type="entry name" value="Proton-linked_MCT"/>
</dbReference>
<proteinExistence type="inferred from homology"/>
<keyword evidence="4" id="KW-0472">Membrane</keyword>
<name>A0A8H3IUH8_9LECA</name>
<evidence type="ECO:0000313" key="5">
    <source>
        <dbReference type="EMBL" id="CAF9932798.1"/>
    </source>
</evidence>
<organism evidence="5 6">
    <name type="scientific">Imshaugia aleurites</name>
    <dbReference type="NCBI Taxonomy" id="172621"/>
    <lineage>
        <taxon>Eukaryota</taxon>
        <taxon>Fungi</taxon>
        <taxon>Dikarya</taxon>
        <taxon>Ascomycota</taxon>
        <taxon>Pezizomycotina</taxon>
        <taxon>Lecanoromycetes</taxon>
        <taxon>OSLEUM clade</taxon>
        <taxon>Lecanoromycetidae</taxon>
        <taxon>Lecanorales</taxon>
        <taxon>Lecanorineae</taxon>
        <taxon>Parmeliaceae</taxon>
        <taxon>Imshaugia</taxon>
    </lineage>
</organism>
<feature type="transmembrane region" description="Helical" evidence="4">
    <location>
        <begin position="235"/>
        <end position="256"/>
    </location>
</feature>
<comment type="caution">
    <text evidence="5">The sequence shown here is derived from an EMBL/GenBank/DDBJ whole genome shotgun (WGS) entry which is preliminary data.</text>
</comment>
<sequence length="269" mass="29038">MCQKIYQSFPRTALSTPATLDPSPEKRPSSPQEESPTLTKDLSAELAELKTEALTIRTADDPGPPPNGGLLAWPQVLGSFMLFFNTWGLLNTFGVFQTYYESGQLFRESSSNVAWIGGIQAYMLLTVGFISGPIYDHGHLRILVIIGSFGVVFGLMMLSICKTYWQALLTQGFVVGTGAGCLFVPCVAVLPTYFNTKLGLAVGLAAAGSSMGGVIYPTVLYQLIDKLGFGWSVRVLAFIALGTLVIPVTAMSELSFRNQCSLSHQVFCP</sequence>
<dbReference type="Pfam" id="PF07690">
    <property type="entry name" value="MFS_1"/>
    <property type="match status" value="1"/>
</dbReference>
<evidence type="ECO:0000256" key="2">
    <source>
        <dbReference type="ARBA" id="ARBA00006727"/>
    </source>
</evidence>
<dbReference type="GO" id="GO:0016020">
    <property type="term" value="C:membrane"/>
    <property type="evidence" value="ECO:0007669"/>
    <property type="project" value="UniProtKB-SubCell"/>
</dbReference>
<feature type="region of interest" description="Disordered" evidence="3">
    <location>
        <begin position="1"/>
        <end position="41"/>
    </location>
</feature>
<dbReference type="AlphaFoldDB" id="A0A8H3IUH8"/>
<dbReference type="GO" id="GO:0022857">
    <property type="term" value="F:transmembrane transporter activity"/>
    <property type="evidence" value="ECO:0007669"/>
    <property type="project" value="InterPro"/>
</dbReference>